<dbReference type="Proteomes" id="UP000230790">
    <property type="component" value="Unassembled WGS sequence"/>
</dbReference>
<comment type="catalytic activity">
    <reaction evidence="1 9">
        <text>N-(5-phospho-beta-D-ribosyl)anthranilate = 1-(2-carboxyphenylamino)-1-deoxy-D-ribulose 5-phosphate</text>
        <dbReference type="Rhea" id="RHEA:21540"/>
        <dbReference type="ChEBI" id="CHEBI:18277"/>
        <dbReference type="ChEBI" id="CHEBI:58613"/>
        <dbReference type="EC" id="5.3.1.24"/>
    </reaction>
</comment>
<keyword evidence="6 9" id="KW-0822">Tryptophan biosynthesis</keyword>
<sequence length="228" mass="23577">MTVVKICGITNLDDALCAIDAGADLLGFIFYSKSPRAVTLEIAREIIAGIRGKGVETGHGGLGSQASGVRCVGVFVNESPADMLRVLDEVGLDFAQLSGREPPDDLAAMGGRAYKAIREWDDAGAAFAQSSGANPHLPDLLLDANHATLYGGSGQRADASLALSLARRYRLLLAGGLTPDNVADVIRTVRPWGVDVASGVEASPGKKDHAKVRAFVAAAKAALSPEAA</sequence>
<dbReference type="UniPathway" id="UPA00035">
    <property type="reaction ID" value="UER00042"/>
</dbReference>
<evidence type="ECO:0000259" key="10">
    <source>
        <dbReference type="Pfam" id="PF00697"/>
    </source>
</evidence>
<comment type="similarity">
    <text evidence="9">Belongs to the TrpF family.</text>
</comment>
<evidence type="ECO:0000256" key="6">
    <source>
        <dbReference type="ARBA" id="ARBA00022822"/>
    </source>
</evidence>
<evidence type="ECO:0000256" key="4">
    <source>
        <dbReference type="ARBA" id="ARBA00022272"/>
    </source>
</evidence>
<dbReference type="EC" id="5.3.1.24" evidence="3 9"/>
<keyword evidence="5 9" id="KW-0028">Amino-acid biosynthesis</keyword>
<comment type="pathway">
    <text evidence="2 9">Amino-acid biosynthesis; L-tryptophan biosynthesis; L-tryptophan from chorismate: step 3/5.</text>
</comment>
<evidence type="ECO:0000256" key="9">
    <source>
        <dbReference type="HAMAP-Rule" id="MF_00135"/>
    </source>
</evidence>
<dbReference type="HAMAP" id="MF_00135">
    <property type="entry name" value="PRAI"/>
    <property type="match status" value="1"/>
</dbReference>
<dbReference type="InterPro" id="IPR013785">
    <property type="entry name" value="Aldolase_TIM"/>
</dbReference>
<dbReference type="SUPFAM" id="SSF51366">
    <property type="entry name" value="Ribulose-phoshate binding barrel"/>
    <property type="match status" value="1"/>
</dbReference>
<dbReference type="PANTHER" id="PTHR42894">
    <property type="entry name" value="N-(5'-PHOSPHORIBOSYL)ANTHRANILATE ISOMERASE"/>
    <property type="match status" value="1"/>
</dbReference>
<dbReference type="Gene3D" id="3.20.20.70">
    <property type="entry name" value="Aldolase class I"/>
    <property type="match status" value="1"/>
</dbReference>
<evidence type="ECO:0000256" key="8">
    <source>
        <dbReference type="ARBA" id="ARBA00023235"/>
    </source>
</evidence>
<dbReference type="GO" id="GO:0000162">
    <property type="term" value="P:L-tryptophan biosynthetic process"/>
    <property type="evidence" value="ECO:0007669"/>
    <property type="project" value="UniProtKB-UniRule"/>
</dbReference>
<keyword evidence="7 9" id="KW-0057">Aromatic amino acid biosynthesis</keyword>
<evidence type="ECO:0000313" key="12">
    <source>
        <dbReference type="Proteomes" id="UP000230790"/>
    </source>
</evidence>
<evidence type="ECO:0000256" key="3">
    <source>
        <dbReference type="ARBA" id="ARBA00012572"/>
    </source>
</evidence>
<reference evidence="11 12" key="1">
    <citation type="submission" date="2017-11" db="EMBL/GenBank/DDBJ databases">
        <title>Evolution of Phototrophy in the Chloroflexi Phylum Driven by Horizontal Gene Transfer.</title>
        <authorList>
            <person name="Ward L.M."/>
            <person name="Hemp J."/>
            <person name="Shih P.M."/>
            <person name="Mcglynn S.E."/>
            <person name="Fischer W."/>
        </authorList>
    </citation>
    <scope>NUCLEOTIDE SEQUENCE [LARGE SCALE GENOMIC DNA]</scope>
    <source>
        <strain evidence="11">JP3_7</strain>
    </source>
</reference>
<feature type="domain" description="N-(5'phosphoribosyl) anthranilate isomerase (PRAI)" evidence="10">
    <location>
        <begin position="4"/>
        <end position="217"/>
    </location>
</feature>
<name>A0A2M8QCX8_9CHLR</name>
<organism evidence="11 12">
    <name type="scientific">Candidatus Thermofonsia Clade 3 bacterium</name>
    <dbReference type="NCBI Taxonomy" id="2364212"/>
    <lineage>
        <taxon>Bacteria</taxon>
        <taxon>Bacillati</taxon>
        <taxon>Chloroflexota</taxon>
        <taxon>Candidatus Thermofontia</taxon>
        <taxon>Candidatus Thermofonsia Clade 3</taxon>
    </lineage>
</organism>
<evidence type="ECO:0000313" key="11">
    <source>
        <dbReference type="EMBL" id="PJF47661.1"/>
    </source>
</evidence>
<dbReference type="Pfam" id="PF00697">
    <property type="entry name" value="PRAI"/>
    <property type="match status" value="1"/>
</dbReference>
<dbReference type="PANTHER" id="PTHR42894:SF1">
    <property type="entry name" value="N-(5'-PHOSPHORIBOSYL)ANTHRANILATE ISOMERASE"/>
    <property type="match status" value="1"/>
</dbReference>
<accession>A0A2M8QCX8</accession>
<dbReference type="AlphaFoldDB" id="A0A2M8QCX8"/>
<dbReference type="GO" id="GO:0004640">
    <property type="term" value="F:phosphoribosylanthranilate isomerase activity"/>
    <property type="evidence" value="ECO:0007669"/>
    <property type="project" value="UniProtKB-UniRule"/>
</dbReference>
<gene>
    <name evidence="9" type="primary">trpF</name>
    <name evidence="11" type="ORF">CUN48_07540</name>
</gene>
<dbReference type="InterPro" id="IPR044643">
    <property type="entry name" value="TrpF_fam"/>
</dbReference>
<evidence type="ECO:0000256" key="2">
    <source>
        <dbReference type="ARBA" id="ARBA00004664"/>
    </source>
</evidence>
<keyword evidence="8 9" id="KW-0413">Isomerase</keyword>
<dbReference type="InterPro" id="IPR001240">
    <property type="entry name" value="PRAI_dom"/>
</dbReference>
<protein>
    <recommendedName>
        <fullName evidence="4 9">N-(5'-phosphoribosyl)anthranilate isomerase</fullName>
        <shortName evidence="9">PRAI</shortName>
        <ecNumber evidence="3 9">5.3.1.24</ecNumber>
    </recommendedName>
</protein>
<dbReference type="EMBL" id="PGTN01000039">
    <property type="protein sequence ID" value="PJF47661.1"/>
    <property type="molecule type" value="Genomic_DNA"/>
</dbReference>
<dbReference type="CDD" id="cd00405">
    <property type="entry name" value="PRAI"/>
    <property type="match status" value="1"/>
</dbReference>
<evidence type="ECO:0000256" key="1">
    <source>
        <dbReference type="ARBA" id="ARBA00001164"/>
    </source>
</evidence>
<evidence type="ECO:0000256" key="5">
    <source>
        <dbReference type="ARBA" id="ARBA00022605"/>
    </source>
</evidence>
<dbReference type="InterPro" id="IPR011060">
    <property type="entry name" value="RibuloseP-bd_barrel"/>
</dbReference>
<proteinExistence type="inferred from homology"/>
<evidence type="ECO:0000256" key="7">
    <source>
        <dbReference type="ARBA" id="ARBA00023141"/>
    </source>
</evidence>
<comment type="caution">
    <text evidence="11">The sequence shown here is derived from an EMBL/GenBank/DDBJ whole genome shotgun (WGS) entry which is preliminary data.</text>
</comment>